<reference evidence="1" key="1">
    <citation type="submission" date="2021-09" db="EMBL/GenBank/DDBJ databases">
        <title>The genome of Mauremys mutica provides insights into the evolution of semi-aquatic lifestyle.</title>
        <authorList>
            <person name="Gong S."/>
            <person name="Gao Y."/>
        </authorList>
    </citation>
    <scope>NUCLEOTIDE SEQUENCE</scope>
    <source>
        <strain evidence="1">MM-2020</strain>
        <tissue evidence="1">Muscle</tissue>
    </source>
</reference>
<name>A0A9D3WNH4_9SAUR</name>
<accession>A0A9D3WNH4</accession>
<keyword evidence="2" id="KW-1185">Reference proteome</keyword>
<protein>
    <submittedName>
        <fullName evidence="1">Uncharacterized protein</fullName>
    </submittedName>
</protein>
<dbReference type="AlphaFoldDB" id="A0A9D3WNH4"/>
<gene>
    <name evidence="1" type="ORF">KIL84_006150</name>
</gene>
<evidence type="ECO:0000313" key="1">
    <source>
        <dbReference type="EMBL" id="KAH1164884.1"/>
    </source>
</evidence>
<dbReference type="InterPro" id="IPR036045">
    <property type="entry name" value="Sec1-like_sf"/>
</dbReference>
<organism evidence="1 2">
    <name type="scientific">Mauremys mutica</name>
    <name type="common">yellowpond turtle</name>
    <dbReference type="NCBI Taxonomy" id="74926"/>
    <lineage>
        <taxon>Eukaryota</taxon>
        <taxon>Metazoa</taxon>
        <taxon>Chordata</taxon>
        <taxon>Craniata</taxon>
        <taxon>Vertebrata</taxon>
        <taxon>Euteleostomi</taxon>
        <taxon>Archelosauria</taxon>
        <taxon>Testudinata</taxon>
        <taxon>Testudines</taxon>
        <taxon>Cryptodira</taxon>
        <taxon>Durocryptodira</taxon>
        <taxon>Testudinoidea</taxon>
        <taxon>Geoemydidae</taxon>
        <taxon>Geoemydinae</taxon>
        <taxon>Mauremys</taxon>
    </lineage>
</organism>
<dbReference type="Proteomes" id="UP000827986">
    <property type="component" value="Unassembled WGS sequence"/>
</dbReference>
<dbReference type="SUPFAM" id="SSF56815">
    <property type="entry name" value="Sec1/munc18-like (SM) proteins"/>
    <property type="match status" value="1"/>
</dbReference>
<dbReference type="InterPro" id="IPR027482">
    <property type="entry name" value="Sec1-like_dom2"/>
</dbReference>
<evidence type="ECO:0000313" key="2">
    <source>
        <dbReference type="Proteomes" id="UP000827986"/>
    </source>
</evidence>
<dbReference type="EMBL" id="JAHDVG010000491">
    <property type="protein sequence ID" value="KAH1164884.1"/>
    <property type="molecule type" value="Genomic_DNA"/>
</dbReference>
<comment type="caution">
    <text evidence="1">The sequence shown here is derived from an EMBL/GenBank/DDBJ whole genome shotgun (WGS) entry which is preliminary data.</text>
</comment>
<sequence length="88" mass="10727">MKILEKRKVYSLDRPQTFHIWFSPYRSLEKNKELEMLAEQIATLCETLEEYPAICYRKRNHFRLPLNVTELRSFDLFKLIGLPRPFHQ</sequence>
<dbReference type="Gene3D" id="3.40.50.1910">
    <property type="match status" value="1"/>
</dbReference>
<proteinExistence type="predicted"/>